<name>A0AAD9M4J8_9PEZI</name>
<evidence type="ECO:0000313" key="1">
    <source>
        <dbReference type="EMBL" id="KAK2028288.1"/>
    </source>
</evidence>
<reference evidence="1" key="1">
    <citation type="submission" date="2021-06" db="EMBL/GenBank/DDBJ databases">
        <title>Comparative genomics, transcriptomics and evolutionary studies reveal genomic signatures of adaptation to plant cell wall in hemibiotrophic fungi.</title>
        <authorList>
            <consortium name="DOE Joint Genome Institute"/>
            <person name="Baroncelli R."/>
            <person name="Diaz J.F."/>
            <person name="Benocci T."/>
            <person name="Peng M."/>
            <person name="Battaglia E."/>
            <person name="Haridas S."/>
            <person name="Andreopoulos W."/>
            <person name="Labutti K."/>
            <person name="Pangilinan J."/>
            <person name="Floch G.L."/>
            <person name="Makela M.R."/>
            <person name="Henrissat B."/>
            <person name="Grigoriev I.V."/>
            <person name="Crouch J.A."/>
            <person name="De Vries R.P."/>
            <person name="Sukno S.A."/>
            <person name="Thon M.R."/>
        </authorList>
    </citation>
    <scope>NUCLEOTIDE SEQUENCE</scope>
    <source>
        <strain evidence="1">MAFF235873</strain>
    </source>
</reference>
<comment type="caution">
    <text evidence="1">The sequence shown here is derived from an EMBL/GenBank/DDBJ whole genome shotgun (WGS) entry which is preliminary data.</text>
</comment>
<dbReference type="AlphaFoldDB" id="A0AAD9M4J8"/>
<dbReference type="Proteomes" id="UP001232148">
    <property type="component" value="Unassembled WGS sequence"/>
</dbReference>
<evidence type="ECO:0000313" key="2">
    <source>
        <dbReference type="Proteomes" id="UP001232148"/>
    </source>
</evidence>
<dbReference type="EMBL" id="MU842880">
    <property type="protein sequence ID" value="KAK2028288.1"/>
    <property type="molecule type" value="Genomic_DNA"/>
</dbReference>
<sequence length="194" mass="21965">MTPRGHPLRPFGTPPGHLIHGGRYTNTVYMSLIPTTKARRRSEPVLVGRGLFLVTKRITQKRRWCHKIPKIKSVAKVACGRDFRQMSYFTLTISLSLSFFLSLLSESEHTLVSRSPTSYFPLLPETFGCTPTCIAAETVPLPYFPVPSLKAQTKHHRPHFSNIRTPPTYLSYIYNQSCACHCHTSFVTRTTPTS</sequence>
<gene>
    <name evidence="1" type="ORF">LX32DRAFT_404450</name>
</gene>
<organism evidence="1 2">
    <name type="scientific">Colletotrichum zoysiae</name>
    <dbReference type="NCBI Taxonomy" id="1216348"/>
    <lineage>
        <taxon>Eukaryota</taxon>
        <taxon>Fungi</taxon>
        <taxon>Dikarya</taxon>
        <taxon>Ascomycota</taxon>
        <taxon>Pezizomycotina</taxon>
        <taxon>Sordariomycetes</taxon>
        <taxon>Hypocreomycetidae</taxon>
        <taxon>Glomerellales</taxon>
        <taxon>Glomerellaceae</taxon>
        <taxon>Colletotrichum</taxon>
        <taxon>Colletotrichum graminicola species complex</taxon>
    </lineage>
</organism>
<accession>A0AAD9M4J8</accession>
<protein>
    <submittedName>
        <fullName evidence="1">Uncharacterized protein</fullName>
    </submittedName>
</protein>
<proteinExistence type="predicted"/>
<keyword evidence="2" id="KW-1185">Reference proteome</keyword>